<comment type="caution">
    <text evidence="1">The sequence shown here is derived from an EMBL/GenBank/DDBJ whole genome shotgun (WGS) entry which is preliminary data.</text>
</comment>
<dbReference type="InterPro" id="IPR053772">
    <property type="entry name" value="At1g61320/At1g61330-like"/>
</dbReference>
<keyword evidence="2" id="KW-1185">Reference proteome</keyword>
<evidence type="ECO:0000313" key="1">
    <source>
        <dbReference type="EMBL" id="KAK4715843.1"/>
    </source>
</evidence>
<dbReference type="SUPFAM" id="SSF52047">
    <property type="entry name" value="RNI-like"/>
    <property type="match status" value="1"/>
</dbReference>
<dbReference type="Proteomes" id="UP001311915">
    <property type="component" value="Unassembled WGS sequence"/>
</dbReference>
<evidence type="ECO:0008006" key="3">
    <source>
        <dbReference type="Google" id="ProtNLM"/>
    </source>
</evidence>
<proteinExistence type="predicted"/>
<protein>
    <recommendedName>
        <fullName evidence="3">FBD domain-containing protein</fullName>
    </recommendedName>
</protein>
<dbReference type="AlphaFoldDB" id="A0AAV9KSA0"/>
<dbReference type="PANTHER" id="PTHR34145">
    <property type="entry name" value="OS02G0105600 PROTEIN"/>
    <property type="match status" value="1"/>
</dbReference>
<sequence length="272" mass="30536">MTHLKLHNCSIHFTPTFKIFNELVSLELCEVTISSELLHETLILCSPMLEKLLRSLDFTGDIEFLSLTKVPFLVKLSLVATGPSVVAGEPDRSKYFEDCPALERLFLDYGSIQFLFAGSCDMATKLSSPLNCLKYLCLSNICLHYIVGLSCALCLIRSSPYLQDIQMKIGYDDKFSIRVTDDAVTKIPSTFSGVTLNHLRSVKLEGITGKKPEMELVKLLLAKSPLLLRMLIQPRIWNESAETRLKVIAEITKFPRASPKAEVDYNVDNNQV</sequence>
<gene>
    <name evidence="1" type="ORF">R3W88_014181</name>
</gene>
<accession>A0AAV9KSA0</accession>
<evidence type="ECO:0000313" key="2">
    <source>
        <dbReference type="Proteomes" id="UP001311915"/>
    </source>
</evidence>
<organism evidence="1 2">
    <name type="scientific">Solanum pinnatisectum</name>
    <name type="common">tansyleaf nightshade</name>
    <dbReference type="NCBI Taxonomy" id="50273"/>
    <lineage>
        <taxon>Eukaryota</taxon>
        <taxon>Viridiplantae</taxon>
        <taxon>Streptophyta</taxon>
        <taxon>Embryophyta</taxon>
        <taxon>Tracheophyta</taxon>
        <taxon>Spermatophyta</taxon>
        <taxon>Magnoliopsida</taxon>
        <taxon>eudicotyledons</taxon>
        <taxon>Gunneridae</taxon>
        <taxon>Pentapetalae</taxon>
        <taxon>asterids</taxon>
        <taxon>lamiids</taxon>
        <taxon>Solanales</taxon>
        <taxon>Solanaceae</taxon>
        <taxon>Solanoideae</taxon>
        <taxon>Solaneae</taxon>
        <taxon>Solanum</taxon>
    </lineage>
</organism>
<dbReference type="EMBL" id="JAWPEI010000009">
    <property type="protein sequence ID" value="KAK4715843.1"/>
    <property type="molecule type" value="Genomic_DNA"/>
</dbReference>
<dbReference type="PANTHER" id="PTHR34145:SF28">
    <property type="entry name" value="F-BOX DOMAIN-CONTAINING PROTEIN"/>
    <property type="match status" value="1"/>
</dbReference>
<name>A0AAV9KSA0_9SOLN</name>
<reference evidence="1 2" key="1">
    <citation type="submission" date="2023-10" db="EMBL/GenBank/DDBJ databases">
        <title>Genome-Wide Identification Analysis in wild type Solanum Pinnatisectum Reveals Some Genes Defensing Phytophthora Infestans.</title>
        <authorList>
            <person name="Sun C."/>
        </authorList>
    </citation>
    <scope>NUCLEOTIDE SEQUENCE [LARGE SCALE GENOMIC DNA]</scope>
    <source>
        <strain evidence="1">LQN</strain>
        <tissue evidence="1">Leaf</tissue>
    </source>
</reference>